<dbReference type="CDD" id="cd00567">
    <property type="entry name" value="ACAD"/>
    <property type="match status" value="1"/>
</dbReference>
<dbReference type="PANTHER" id="PTHR43884">
    <property type="entry name" value="ACYL-COA DEHYDROGENASE"/>
    <property type="match status" value="1"/>
</dbReference>
<dbReference type="GO" id="GO:0003995">
    <property type="term" value="F:acyl-CoA dehydrogenase activity"/>
    <property type="evidence" value="ECO:0007669"/>
    <property type="project" value="TreeGrafter"/>
</dbReference>
<evidence type="ECO:0000256" key="4">
    <source>
        <dbReference type="ARBA" id="ARBA00022827"/>
    </source>
</evidence>
<reference evidence="8 9" key="1">
    <citation type="submission" date="2018-11" db="EMBL/GenBank/DDBJ databases">
        <title>Sequencing the genomes of 1000 actinobacteria strains.</title>
        <authorList>
            <person name="Klenk H.-P."/>
        </authorList>
    </citation>
    <scope>NUCLEOTIDE SEQUENCE [LARGE SCALE GENOMIC DNA]</scope>
    <source>
        <strain evidence="8 9">DSM 44780</strain>
    </source>
</reference>
<dbReference type="GO" id="GO:0005886">
    <property type="term" value="C:plasma membrane"/>
    <property type="evidence" value="ECO:0007669"/>
    <property type="project" value="TreeGrafter"/>
</dbReference>
<evidence type="ECO:0000259" key="6">
    <source>
        <dbReference type="Pfam" id="PF00441"/>
    </source>
</evidence>
<comment type="caution">
    <text evidence="8">The sequence shown here is derived from an EMBL/GenBank/DDBJ whole genome shotgun (WGS) entry which is preliminary data.</text>
</comment>
<dbReference type="Pfam" id="PF00441">
    <property type="entry name" value="Acyl-CoA_dh_1"/>
    <property type="match status" value="1"/>
</dbReference>
<feature type="domain" description="Acyl-CoA dehydrogenase/oxidase C-terminal" evidence="6">
    <location>
        <begin position="235"/>
        <end position="370"/>
    </location>
</feature>
<dbReference type="InterPro" id="IPR037069">
    <property type="entry name" value="AcylCoA_DH/ox_N_sf"/>
</dbReference>
<sequence>MITVTETPADLLDAALGDPWDAANPVGFTGILAADERQEMFAEGERRLDAFGLNAEFVPVRHGGRLGRADRLAAALRTLWRRDPCLGLGYGFSSFIASVNLWSAGDEQQRRTAAGMLLDNRKIASVYHELAHGNDFAHAEFAARPAPGGGWLLNGTKEIVTNFRRADALVVFARTDEARGSRSHSQFFVRKDGLPDGALRYLDRFPSSGMRGVQLGGGRFTDCPVPDGALLGEPGRGIETALKSFQLTRSIIPSMCVGPLDTALRTAVGFALERRLYGGAAADLPYVRTVLGRAFADLLAVDAFTTVVVRALQVLPEETPVLASASKYLASRMLLDTLEELRGVLGAQSYLREGPYAVFQKMARDVAPATFGHASRSACLVTVLPQLPRLARRAWFASAPAPAGLFDLDADLPELDFGLLAAGSPHTDGLAATLVETAERLGGRGPAGRLAARFRDELAALREECRALAPQDITIGASPRAHAAAGRYTVVLAAAAVLGVWWHGQGGPRPELQDEAALLAALDRLDRRLPGRSVLTAAERADLDRQLFDRAVERFADRCLFDLTARHIPG</sequence>
<dbReference type="SUPFAM" id="SSF56645">
    <property type="entry name" value="Acyl-CoA dehydrogenase NM domain-like"/>
    <property type="match status" value="1"/>
</dbReference>
<dbReference type="Gene3D" id="2.40.110.10">
    <property type="entry name" value="Butyryl-CoA Dehydrogenase, subunit A, domain 2"/>
    <property type="match status" value="1"/>
</dbReference>
<dbReference type="RefSeq" id="WP_123553318.1">
    <property type="nucleotide sequence ID" value="NZ_RJVJ01000001.1"/>
</dbReference>
<organism evidence="8 9">
    <name type="scientific">Kitasatospora cineracea</name>
    <dbReference type="NCBI Taxonomy" id="88074"/>
    <lineage>
        <taxon>Bacteria</taxon>
        <taxon>Bacillati</taxon>
        <taxon>Actinomycetota</taxon>
        <taxon>Actinomycetes</taxon>
        <taxon>Kitasatosporales</taxon>
        <taxon>Streptomycetaceae</taxon>
        <taxon>Kitasatospora</taxon>
    </lineage>
</organism>
<dbReference type="Pfam" id="PF02770">
    <property type="entry name" value="Acyl-CoA_dh_M"/>
    <property type="match status" value="1"/>
</dbReference>
<evidence type="ECO:0000313" key="8">
    <source>
        <dbReference type="EMBL" id="ROR42573.1"/>
    </source>
</evidence>
<dbReference type="InterPro" id="IPR009100">
    <property type="entry name" value="AcylCoA_DH/oxidase_NM_dom_sf"/>
</dbReference>
<proteinExistence type="inferred from homology"/>
<keyword evidence="5" id="KW-0560">Oxidoreductase</keyword>
<gene>
    <name evidence="8" type="ORF">EDD39_0698</name>
</gene>
<evidence type="ECO:0000313" key="9">
    <source>
        <dbReference type="Proteomes" id="UP000267408"/>
    </source>
</evidence>
<comment type="cofactor">
    <cofactor evidence="1 5">
        <name>FAD</name>
        <dbReference type="ChEBI" id="CHEBI:57692"/>
    </cofactor>
</comment>
<dbReference type="OrthoDB" id="3860847at2"/>
<dbReference type="Gene3D" id="1.10.540.10">
    <property type="entry name" value="Acyl-CoA dehydrogenase/oxidase, N-terminal domain"/>
    <property type="match status" value="1"/>
</dbReference>
<dbReference type="SUPFAM" id="SSF47203">
    <property type="entry name" value="Acyl-CoA dehydrogenase C-terminal domain-like"/>
    <property type="match status" value="1"/>
</dbReference>
<evidence type="ECO:0000256" key="2">
    <source>
        <dbReference type="ARBA" id="ARBA00009347"/>
    </source>
</evidence>
<evidence type="ECO:0000256" key="3">
    <source>
        <dbReference type="ARBA" id="ARBA00022630"/>
    </source>
</evidence>
<evidence type="ECO:0000256" key="5">
    <source>
        <dbReference type="RuleBase" id="RU362125"/>
    </source>
</evidence>
<dbReference type="InterPro" id="IPR006091">
    <property type="entry name" value="Acyl-CoA_Oxase/DH_mid-dom"/>
</dbReference>
<comment type="similarity">
    <text evidence="2 5">Belongs to the acyl-CoA dehydrogenase family.</text>
</comment>
<dbReference type="Proteomes" id="UP000267408">
    <property type="component" value="Unassembled WGS sequence"/>
</dbReference>
<keyword evidence="3 5" id="KW-0285">Flavoprotein</keyword>
<dbReference type="AlphaFoldDB" id="A0A8G1XB43"/>
<dbReference type="GO" id="GO:0050660">
    <property type="term" value="F:flavin adenine dinucleotide binding"/>
    <property type="evidence" value="ECO:0007669"/>
    <property type="project" value="InterPro"/>
</dbReference>
<dbReference type="Gene3D" id="1.20.140.10">
    <property type="entry name" value="Butyryl-CoA Dehydrogenase, subunit A, domain 3"/>
    <property type="match status" value="1"/>
</dbReference>
<protein>
    <submittedName>
        <fullName evidence="8">Alkylation response protein AidB-like acyl-CoA dehydrogenase</fullName>
    </submittedName>
</protein>
<dbReference type="InterPro" id="IPR046373">
    <property type="entry name" value="Acyl-CoA_Oxase/DH_mid-dom_sf"/>
</dbReference>
<keyword evidence="4 5" id="KW-0274">FAD</keyword>
<dbReference type="InterPro" id="IPR009075">
    <property type="entry name" value="AcylCo_DH/oxidase_C"/>
</dbReference>
<feature type="domain" description="Acyl-CoA oxidase/dehydrogenase middle" evidence="7">
    <location>
        <begin position="129"/>
        <end position="223"/>
    </location>
</feature>
<name>A0A8G1XB43_9ACTN</name>
<evidence type="ECO:0000256" key="1">
    <source>
        <dbReference type="ARBA" id="ARBA00001974"/>
    </source>
</evidence>
<dbReference type="PANTHER" id="PTHR43884:SF19">
    <property type="entry name" value="ACYL-COA DEHYDROGENASE FADE4-RELATED"/>
    <property type="match status" value="1"/>
</dbReference>
<evidence type="ECO:0000259" key="7">
    <source>
        <dbReference type="Pfam" id="PF02770"/>
    </source>
</evidence>
<accession>A0A8G1XB43</accession>
<dbReference type="InterPro" id="IPR036250">
    <property type="entry name" value="AcylCo_DH-like_C"/>
</dbReference>
<dbReference type="EMBL" id="RJVJ01000001">
    <property type="protein sequence ID" value="ROR42573.1"/>
    <property type="molecule type" value="Genomic_DNA"/>
</dbReference>